<dbReference type="InterPro" id="IPR054656">
    <property type="entry name" value="DVU_1557-like"/>
</dbReference>
<dbReference type="EMBL" id="VLLN01000006">
    <property type="protein sequence ID" value="TWJ19817.1"/>
    <property type="molecule type" value="Genomic_DNA"/>
</dbReference>
<reference evidence="2 3" key="1">
    <citation type="submission" date="2019-07" db="EMBL/GenBank/DDBJ databases">
        <title>Genomic Encyclopedia of Archaeal and Bacterial Type Strains, Phase II (KMG-II): from individual species to whole genera.</title>
        <authorList>
            <person name="Goeker M."/>
        </authorList>
    </citation>
    <scope>NUCLEOTIDE SEQUENCE [LARGE SCALE GENOMIC DNA]</scope>
    <source>
        <strain evidence="2 3">ATCC BAA-1139</strain>
    </source>
</reference>
<protein>
    <recommendedName>
        <fullName evidence="1">DUF7479 domain-containing protein</fullName>
    </recommendedName>
</protein>
<comment type="caution">
    <text evidence="2">The sequence shown here is derived from an EMBL/GenBank/DDBJ whole genome shotgun (WGS) entry which is preliminary data.</text>
</comment>
<evidence type="ECO:0000313" key="3">
    <source>
        <dbReference type="Proteomes" id="UP000319449"/>
    </source>
</evidence>
<gene>
    <name evidence="2" type="ORF">JN12_01303</name>
</gene>
<accession>A0A562VQ16</accession>
<dbReference type="Pfam" id="PF24292">
    <property type="entry name" value="DUF7479"/>
    <property type="match status" value="1"/>
</dbReference>
<dbReference type="Proteomes" id="UP000319449">
    <property type="component" value="Unassembled WGS sequence"/>
</dbReference>
<keyword evidence="3" id="KW-1185">Reference proteome</keyword>
<dbReference type="AlphaFoldDB" id="A0A562VQ16"/>
<name>A0A562VQ16_9BACT</name>
<organism evidence="2 3">
    <name type="scientific">Geobacter argillaceus</name>
    <dbReference type="NCBI Taxonomy" id="345631"/>
    <lineage>
        <taxon>Bacteria</taxon>
        <taxon>Pseudomonadati</taxon>
        <taxon>Thermodesulfobacteriota</taxon>
        <taxon>Desulfuromonadia</taxon>
        <taxon>Geobacterales</taxon>
        <taxon>Geobacteraceae</taxon>
        <taxon>Geobacter</taxon>
    </lineage>
</organism>
<feature type="domain" description="DUF7479" evidence="1">
    <location>
        <begin position="101"/>
        <end position="159"/>
    </location>
</feature>
<evidence type="ECO:0000313" key="2">
    <source>
        <dbReference type="EMBL" id="TWJ19817.1"/>
    </source>
</evidence>
<dbReference type="NCBIfam" id="NF045645">
    <property type="entry name" value="DVU_1557_fam"/>
    <property type="match status" value="1"/>
</dbReference>
<dbReference type="InterPro" id="IPR055902">
    <property type="entry name" value="DUF7479"/>
</dbReference>
<sequence>MDHENSTPLEMEPDVRNLLEQRGIRVEDVRRTLSVTDKEHLFHTNKATGHRLAYVISPKVTYWVEYALEEGYYRIFNAYSHRMKILEGFNLPSKKEPQETDWFCARCLVPLALATVKLAYLDETFAVDLPSCPTCQRVLISEENAVVKMAMAERMLEDK</sequence>
<dbReference type="RefSeq" id="WP_246125778.1">
    <property type="nucleotide sequence ID" value="NZ_VLLN01000006.1"/>
</dbReference>
<evidence type="ECO:0000259" key="1">
    <source>
        <dbReference type="Pfam" id="PF24292"/>
    </source>
</evidence>
<proteinExistence type="predicted"/>